<evidence type="ECO:0000313" key="3">
    <source>
        <dbReference type="Proteomes" id="UP000014977"/>
    </source>
</evidence>
<dbReference type="EMBL" id="ATHJ01000057">
    <property type="protein sequence ID" value="EPR43333.1"/>
    <property type="molecule type" value="Genomic_DNA"/>
</dbReference>
<evidence type="ECO:0000313" key="2">
    <source>
        <dbReference type="EMBL" id="EPR43333.1"/>
    </source>
</evidence>
<dbReference type="Proteomes" id="UP000014977">
    <property type="component" value="Unassembled WGS sequence"/>
</dbReference>
<sequence>METTGPMISPEDTQSSTTRMVVAALMTGVALKARDVAASISRSTGRDVTPAGISGILSRISDPSRSDLGNFIQKHKAGNAWVYTLSPAAKPLSEAQAYDLTQKTGADRYTLAQALRDYPALRRKIAGEVRPEVPKAAFRMVRKLADSVRPGRRIDFTARKAPRPSDHTVELSIQYSSRYVLSMAASLRTFILLCLAAVLAVGAACLFVYVFLFPALVLVSVAVIAWLGRQYFRRSREIR</sequence>
<dbReference type="RefSeq" id="WP_020875706.1">
    <property type="nucleotide sequence ID" value="NZ_ATHJ01000057.1"/>
</dbReference>
<reference evidence="2 3" key="1">
    <citation type="journal article" date="2013" name="Genome Announc.">
        <title>Draft genome sequences for three mercury-methylating, sulfate-reducing bacteria.</title>
        <authorList>
            <person name="Brown S.D."/>
            <person name="Hurt R.A.Jr."/>
            <person name="Gilmour C.C."/>
            <person name="Elias D.A."/>
        </authorList>
    </citation>
    <scope>NUCLEOTIDE SEQUENCE [LARGE SCALE GENOMIC DNA]</scope>
    <source>
        <strain evidence="2 3">DSM 2059</strain>
    </source>
</reference>
<comment type="caution">
    <text evidence="2">The sequence shown here is derived from an EMBL/GenBank/DDBJ whole genome shotgun (WGS) entry which is preliminary data.</text>
</comment>
<organism evidence="2 3">
    <name type="scientific">Desulfococcus multivorans DSM 2059</name>
    <dbReference type="NCBI Taxonomy" id="1121405"/>
    <lineage>
        <taxon>Bacteria</taxon>
        <taxon>Pseudomonadati</taxon>
        <taxon>Thermodesulfobacteriota</taxon>
        <taxon>Desulfobacteria</taxon>
        <taxon>Desulfobacterales</taxon>
        <taxon>Desulfococcaceae</taxon>
        <taxon>Desulfococcus</taxon>
    </lineage>
</organism>
<feature type="transmembrane region" description="Helical" evidence="1">
    <location>
        <begin position="206"/>
        <end position="227"/>
    </location>
</feature>
<evidence type="ECO:0000256" key="1">
    <source>
        <dbReference type="SAM" id="Phobius"/>
    </source>
</evidence>
<accession>S7VFT9</accession>
<keyword evidence="1" id="KW-1133">Transmembrane helix</keyword>
<protein>
    <submittedName>
        <fullName evidence="2">Uncharacterized protein</fullName>
    </submittedName>
</protein>
<gene>
    <name evidence="2" type="ORF">dsmv_1359</name>
</gene>
<proteinExistence type="predicted"/>
<dbReference type="STRING" id="897.B2D07_08805"/>
<keyword evidence="1" id="KW-0812">Transmembrane</keyword>
<name>S7VFT9_DESML</name>
<keyword evidence="1" id="KW-0472">Membrane</keyword>
<keyword evidence="3" id="KW-1185">Reference proteome</keyword>
<dbReference type="AlphaFoldDB" id="S7VFT9"/>
<feature type="transmembrane region" description="Helical" evidence="1">
    <location>
        <begin position="179"/>
        <end position="200"/>
    </location>
</feature>